<evidence type="ECO:0000313" key="1">
    <source>
        <dbReference type="EMBL" id="OKH21857.1"/>
    </source>
</evidence>
<reference evidence="1 2" key="1">
    <citation type="submission" date="2016-11" db="EMBL/GenBank/DDBJ databases">
        <title>Draft Genome Sequences of Nine Cyanobacterial Strains from Diverse Habitats.</title>
        <authorList>
            <person name="Zhu T."/>
            <person name="Hou S."/>
            <person name="Lu X."/>
            <person name="Hess W.R."/>
        </authorList>
    </citation>
    <scope>NUCLEOTIDE SEQUENCE [LARGE SCALE GENOMIC DNA]</scope>
    <source>
        <strain evidence="1 2">NIES-593</strain>
    </source>
</reference>
<proteinExistence type="predicted"/>
<sequence>MSKFEELCQAYAAARKDYLESMQMRQDFVNSFVRKMSDYFQCPVEKTDISFDERGIMYFSILITLYENLSQPEKFASERVNVSLTLDKILDNYVVMILPWGKEFKLFWDEFNQFEEVYEFIFEKIKEAYTSGITDLSPENKTRNLGWEF</sequence>
<dbReference type="AlphaFoldDB" id="A0A1U7HE37"/>
<dbReference type="RefSeq" id="WP_073600245.1">
    <property type="nucleotide sequence ID" value="NZ_MRCB01000017.1"/>
</dbReference>
<accession>A0A1U7HE37</accession>
<protein>
    <submittedName>
        <fullName evidence="1">Uncharacterized protein</fullName>
    </submittedName>
</protein>
<dbReference type="STRING" id="1921803.NIES593_14390"/>
<dbReference type="EMBL" id="MRCB01000017">
    <property type="protein sequence ID" value="OKH21857.1"/>
    <property type="molecule type" value="Genomic_DNA"/>
</dbReference>
<organism evidence="1 2">
    <name type="scientific">Hydrococcus rivularis NIES-593</name>
    <dbReference type="NCBI Taxonomy" id="1921803"/>
    <lineage>
        <taxon>Bacteria</taxon>
        <taxon>Bacillati</taxon>
        <taxon>Cyanobacteriota</taxon>
        <taxon>Cyanophyceae</taxon>
        <taxon>Pleurocapsales</taxon>
        <taxon>Hydrococcaceae</taxon>
        <taxon>Hydrococcus</taxon>
    </lineage>
</organism>
<dbReference type="OrthoDB" id="583717at2"/>
<dbReference type="Proteomes" id="UP000186868">
    <property type="component" value="Unassembled WGS sequence"/>
</dbReference>
<keyword evidence="2" id="KW-1185">Reference proteome</keyword>
<evidence type="ECO:0000313" key="2">
    <source>
        <dbReference type="Proteomes" id="UP000186868"/>
    </source>
</evidence>
<gene>
    <name evidence="1" type="ORF">NIES593_14390</name>
</gene>
<comment type="caution">
    <text evidence="1">The sequence shown here is derived from an EMBL/GenBank/DDBJ whole genome shotgun (WGS) entry which is preliminary data.</text>
</comment>
<name>A0A1U7HE37_9CYAN</name>